<sequence length="365" mass="42199">MATRHFEGKLATIPQRFIAGPLAHIKKLNYKPLNIQPMKFTSLILLLLVFLSCDSTNTVTITGTVTNPVDYSLILNLPCSQDTITIMSDGSFRVSFSLDNPSRVTIQGGKGWIGLYLIPGSELNINFDGKELNKYNCEKVNITGNDVEASQFLLDSRKELNANRPSINRYELSAKEFDKIQTQYIEELNQSIDKFEATNPDLKEFIDMERMQVRLIQWQNYDFYSRRINTKQQDTIPLLTKFKSYANTIPLDNYEMFTKLGNYKFFVTSQYEREFNSILNAEGLHYGTPEFTSKKIDLIKKLDVPQIVKDELGYKMIEVFPGYNNDIFAINEPDSSSLEIIKTRYSEIINNEKYIKEFEKYLSKN</sequence>
<gene>
    <name evidence="1" type="ORF">JIV24_19930</name>
</gene>
<reference evidence="1 2" key="1">
    <citation type="submission" date="2021-01" db="EMBL/GenBank/DDBJ databases">
        <title>Carboxyliciviraga sp.nov., isolated from coastal sediments.</title>
        <authorList>
            <person name="Lu D."/>
            <person name="Zhang T."/>
        </authorList>
    </citation>
    <scope>NUCLEOTIDE SEQUENCE [LARGE SCALE GENOMIC DNA]</scope>
    <source>
        <strain evidence="1 2">N1Y132</strain>
    </source>
</reference>
<comment type="caution">
    <text evidence="1">The sequence shown here is derived from an EMBL/GenBank/DDBJ whole genome shotgun (WGS) entry which is preliminary data.</text>
</comment>
<proteinExistence type="predicted"/>
<accession>A0ABS1HPK1</accession>
<evidence type="ECO:0000313" key="1">
    <source>
        <dbReference type="EMBL" id="MBK3519623.1"/>
    </source>
</evidence>
<name>A0ABS1HPK1_9BACT</name>
<protein>
    <recommendedName>
        <fullName evidence="3">DUF4369 domain-containing protein</fullName>
    </recommendedName>
</protein>
<evidence type="ECO:0000313" key="2">
    <source>
        <dbReference type="Proteomes" id="UP000605676"/>
    </source>
</evidence>
<dbReference type="EMBL" id="JAENRR010000080">
    <property type="protein sequence ID" value="MBK3519623.1"/>
    <property type="molecule type" value="Genomic_DNA"/>
</dbReference>
<organism evidence="1 2">
    <name type="scientific">Carboxylicivirga marina</name>
    <dbReference type="NCBI Taxonomy" id="2800988"/>
    <lineage>
        <taxon>Bacteria</taxon>
        <taxon>Pseudomonadati</taxon>
        <taxon>Bacteroidota</taxon>
        <taxon>Bacteroidia</taxon>
        <taxon>Marinilabiliales</taxon>
        <taxon>Marinilabiliaceae</taxon>
        <taxon>Carboxylicivirga</taxon>
    </lineage>
</organism>
<evidence type="ECO:0008006" key="3">
    <source>
        <dbReference type="Google" id="ProtNLM"/>
    </source>
</evidence>
<keyword evidence="2" id="KW-1185">Reference proteome</keyword>
<dbReference type="Proteomes" id="UP000605676">
    <property type="component" value="Unassembled WGS sequence"/>
</dbReference>
<dbReference type="RefSeq" id="WP_200466842.1">
    <property type="nucleotide sequence ID" value="NZ_JAENRR010000080.1"/>
</dbReference>